<reference evidence="1 2" key="1">
    <citation type="submission" date="2023-10" db="EMBL/GenBank/DDBJ databases">
        <title>Draft genome sequence of Xylaria bambusicola isolate GMP-LS, the root and basal stem rot pathogen of sugarcane in Indonesia.</title>
        <authorList>
            <person name="Selvaraj P."/>
            <person name="Muralishankar V."/>
            <person name="Muruganantham S."/>
            <person name="Sp S."/>
            <person name="Haryani S."/>
            <person name="Lau K.J.X."/>
            <person name="Naqvi N.I."/>
        </authorList>
    </citation>
    <scope>NUCLEOTIDE SEQUENCE [LARGE SCALE GENOMIC DNA]</scope>
    <source>
        <strain evidence="1">GMP-LS</strain>
    </source>
</reference>
<proteinExistence type="predicted"/>
<evidence type="ECO:0000313" key="2">
    <source>
        <dbReference type="Proteomes" id="UP001305414"/>
    </source>
</evidence>
<dbReference type="AlphaFoldDB" id="A0AAN7UE32"/>
<keyword evidence="2" id="KW-1185">Reference proteome</keyword>
<organism evidence="1 2">
    <name type="scientific">Xylaria bambusicola</name>
    <dbReference type="NCBI Taxonomy" id="326684"/>
    <lineage>
        <taxon>Eukaryota</taxon>
        <taxon>Fungi</taxon>
        <taxon>Dikarya</taxon>
        <taxon>Ascomycota</taxon>
        <taxon>Pezizomycotina</taxon>
        <taxon>Sordariomycetes</taxon>
        <taxon>Xylariomycetidae</taxon>
        <taxon>Xylariales</taxon>
        <taxon>Xylariaceae</taxon>
        <taxon>Xylaria</taxon>
    </lineage>
</organism>
<dbReference type="Proteomes" id="UP001305414">
    <property type="component" value="Unassembled WGS sequence"/>
</dbReference>
<name>A0AAN7UE32_9PEZI</name>
<dbReference type="EMBL" id="JAWHQM010000016">
    <property type="protein sequence ID" value="KAK5630600.1"/>
    <property type="molecule type" value="Genomic_DNA"/>
</dbReference>
<protein>
    <submittedName>
        <fullName evidence="1">Uncharacterized protein</fullName>
    </submittedName>
</protein>
<sequence>MARKSVAKLAITKTQAVVSVTIAIFCTLSDSMAAWPGIETFEEFVPTPLTITAGELVTYRLAM</sequence>
<evidence type="ECO:0000313" key="1">
    <source>
        <dbReference type="EMBL" id="KAK5630600.1"/>
    </source>
</evidence>
<accession>A0AAN7UE32</accession>
<comment type="caution">
    <text evidence="1">The sequence shown here is derived from an EMBL/GenBank/DDBJ whole genome shotgun (WGS) entry which is preliminary data.</text>
</comment>
<gene>
    <name evidence="1" type="ORF">RRF57_006315</name>
</gene>